<evidence type="ECO:0008006" key="4">
    <source>
        <dbReference type="Google" id="ProtNLM"/>
    </source>
</evidence>
<evidence type="ECO:0000313" key="2">
    <source>
        <dbReference type="EMBL" id="MCP1172639.1"/>
    </source>
</evidence>
<gene>
    <name evidence="2" type="ORF">NKG59_09730</name>
</gene>
<sequence>MSITRTDVQTPTLDPTHLLTKSFKVILLVGFIGALLGLLASQVTHPHWVAKMAIQLGQVSTPDAKGSLVSQPLENQLTAIERYNLPSFRLQVLHDLGLPNPDTGNRDSDLFFKSLKAMAGRSPNLINVEVSGYSREAATATLEAALKTFSVQHQLLFDQAMSDMRRNEAVAQDKLATVQRDYARIGETLKSSATSGAVASATARDVLASNTASLINAQVLELQQQVASNHEALGPLRSYPTKAMGPTYVPMHASTPGAAAFIAAGFVLGLMLGAGLVLFKASIRAQ</sequence>
<proteinExistence type="predicted"/>
<dbReference type="EMBL" id="JAMYWC010000003">
    <property type="protein sequence ID" value="MCP1172639.1"/>
    <property type="molecule type" value="Genomic_DNA"/>
</dbReference>
<evidence type="ECO:0000313" key="3">
    <source>
        <dbReference type="Proteomes" id="UP001162793"/>
    </source>
</evidence>
<keyword evidence="1" id="KW-0472">Membrane</keyword>
<keyword evidence="1" id="KW-0812">Transmembrane</keyword>
<comment type="caution">
    <text evidence="2">The sequence shown here is derived from an EMBL/GenBank/DDBJ whole genome shotgun (WGS) entry which is preliminary data.</text>
</comment>
<reference evidence="3" key="1">
    <citation type="journal article" date="2023" name="Front. Microbiol.">
        <title>Ralstonia chuxiongensis sp. nov., Ralstonia mojiangensis sp. nov., and Ralstonia soli sp. nov., isolated from tobacco fields, are three novel species in the family Burkholderiaceae.</title>
        <authorList>
            <person name="Lu C.H."/>
            <person name="Zhang Y.Y."/>
            <person name="Jiang N."/>
            <person name="Chen W."/>
            <person name="Shao X."/>
            <person name="Zhao Z.M."/>
            <person name="Lu W.L."/>
            <person name="Hu X."/>
            <person name="Xi Y.X."/>
            <person name="Zou S.Y."/>
            <person name="Wei Q.J."/>
            <person name="Lin Z.L."/>
            <person name="Gong L."/>
            <person name="Gai X.T."/>
            <person name="Zhang L.Q."/>
            <person name="Li J.Y."/>
            <person name="Jin Y."/>
            <person name="Xia Z.Y."/>
        </authorList>
    </citation>
    <scope>NUCLEOTIDE SEQUENCE [LARGE SCALE GENOMIC DNA]</scope>
    <source>
        <strain evidence="3">21YRMH01-3</strain>
    </source>
</reference>
<protein>
    <recommendedName>
        <fullName evidence="4">Chain-length determining protein</fullName>
    </recommendedName>
</protein>
<dbReference type="AlphaFoldDB" id="A0AA41WUL3"/>
<evidence type="ECO:0000256" key="1">
    <source>
        <dbReference type="SAM" id="Phobius"/>
    </source>
</evidence>
<accession>A0AA41WUL3</accession>
<keyword evidence="3" id="KW-1185">Reference proteome</keyword>
<dbReference type="RefSeq" id="WP_253536560.1">
    <property type="nucleotide sequence ID" value="NZ_JAMYWC010000003.1"/>
</dbReference>
<feature type="transmembrane region" description="Helical" evidence="1">
    <location>
        <begin position="258"/>
        <end position="279"/>
    </location>
</feature>
<feature type="transmembrane region" description="Helical" evidence="1">
    <location>
        <begin position="25"/>
        <end position="43"/>
    </location>
</feature>
<keyword evidence="1" id="KW-1133">Transmembrane helix</keyword>
<name>A0AA41WUL3_9RALS</name>
<organism evidence="2 3">
    <name type="scientific">Ralstonia chuxiongensis</name>
    <dbReference type="NCBI Taxonomy" id="2957504"/>
    <lineage>
        <taxon>Bacteria</taxon>
        <taxon>Pseudomonadati</taxon>
        <taxon>Pseudomonadota</taxon>
        <taxon>Betaproteobacteria</taxon>
        <taxon>Burkholderiales</taxon>
        <taxon>Burkholderiaceae</taxon>
        <taxon>Ralstonia</taxon>
    </lineage>
</organism>
<dbReference type="Proteomes" id="UP001162793">
    <property type="component" value="Unassembled WGS sequence"/>
</dbReference>